<feature type="region of interest" description="Disordered" evidence="5">
    <location>
        <begin position="1"/>
        <end position="21"/>
    </location>
</feature>
<dbReference type="Gene3D" id="1.10.287.130">
    <property type="match status" value="1"/>
</dbReference>
<proteinExistence type="predicted"/>
<dbReference type="PROSITE" id="PS50109">
    <property type="entry name" value="HIS_KIN"/>
    <property type="match status" value="1"/>
</dbReference>
<evidence type="ECO:0000259" key="8">
    <source>
        <dbReference type="PROSITE" id="PS50113"/>
    </source>
</evidence>
<reference evidence="9 10" key="1">
    <citation type="submission" date="2024-08" db="EMBL/GenBank/DDBJ databases">
        <title>Whole-genome sequencing of halo(alkali)philic microorganisms from hypersaline lakes.</title>
        <authorList>
            <person name="Sorokin D.Y."/>
            <person name="Merkel A.Y."/>
            <person name="Messina E."/>
            <person name="Yakimov M."/>
        </authorList>
    </citation>
    <scope>NUCLEOTIDE SEQUENCE [LARGE SCALE GENOMIC DNA]</scope>
    <source>
        <strain evidence="9 10">Cl-TMA</strain>
    </source>
</reference>
<comment type="catalytic activity">
    <reaction evidence="1">
        <text>ATP + protein L-histidine = ADP + protein N-phospho-L-histidine.</text>
        <dbReference type="EC" id="2.7.13.3"/>
    </reaction>
</comment>
<keyword evidence="4" id="KW-0175">Coiled coil</keyword>
<keyword evidence="9" id="KW-0418">Kinase</keyword>
<dbReference type="InterPro" id="IPR005467">
    <property type="entry name" value="His_kinase_dom"/>
</dbReference>
<evidence type="ECO:0000259" key="7">
    <source>
        <dbReference type="PROSITE" id="PS50112"/>
    </source>
</evidence>
<keyword evidence="3" id="KW-0597">Phosphoprotein</keyword>
<dbReference type="InterPro" id="IPR035965">
    <property type="entry name" value="PAS-like_dom_sf"/>
</dbReference>
<dbReference type="Pfam" id="PF08448">
    <property type="entry name" value="PAS_4"/>
    <property type="match status" value="1"/>
</dbReference>
<dbReference type="InterPro" id="IPR000700">
    <property type="entry name" value="PAS-assoc_C"/>
</dbReference>
<feature type="coiled-coil region" evidence="4">
    <location>
        <begin position="29"/>
        <end position="56"/>
    </location>
</feature>
<dbReference type="SUPFAM" id="SSF55785">
    <property type="entry name" value="PYP-like sensor domain (PAS domain)"/>
    <property type="match status" value="1"/>
</dbReference>
<evidence type="ECO:0000313" key="9">
    <source>
        <dbReference type="EMBL" id="MFA9461585.1"/>
    </source>
</evidence>
<dbReference type="InterPro" id="IPR013656">
    <property type="entry name" value="PAS_4"/>
</dbReference>
<dbReference type="PANTHER" id="PTHR43065:SF42">
    <property type="entry name" value="TWO-COMPONENT SENSOR PPRA"/>
    <property type="match status" value="1"/>
</dbReference>
<dbReference type="Pfam" id="PF02518">
    <property type="entry name" value="HATPase_c"/>
    <property type="match status" value="1"/>
</dbReference>
<dbReference type="RefSeq" id="WP_373656369.1">
    <property type="nucleotide sequence ID" value="NZ_JBGUAW010000008.1"/>
</dbReference>
<dbReference type="InterPro" id="IPR000014">
    <property type="entry name" value="PAS"/>
</dbReference>
<dbReference type="NCBIfam" id="TIGR00229">
    <property type="entry name" value="sensory_box"/>
    <property type="match status" value="1"/>
</dbReference>
<keyword evidence="10" id="KW-1185">Reference proteome</keyword>
<dbReference type="InterPro" id="IPR003661">
    <property type="entry name" value="HisK_dim/P_dom"/>
</dbReference>
<dbReference type="InterPro" id="IPR004358">
    <property type="entry name" value="Sig_transdc_His_kin-like_C"/>
</dbReference>
<sequence length="448" mass="49420">MARRKEPTASENQDPGLSAEGEQAWVEVVRKMDETYEELVQQQVALEEKNSALEEAQRFIESVLGSMSDLLIVCDVAGRIKRVNPALEELVGRAATFLQDTEFHRLFAEPDQERLRTFPQVIRNDSVTDCEVRLVDAAGHWQPVAMNCTSRYDHRGRLVGMVLTARNVGELRRAYTELDQAHRELQETQHQLVQSEKMASLGRLIAGVAHELNNPISFLYGNVHVLRRYAGRLERYIRTLEEGADEEERLRLREELRIGELLEDLDPVLEGTLEGAQRVGDLVGELKGYSGGRRGSPETFNLSPVIRTASQWVQKGAGSIVSVDLDLAEELPVRGYSGQMHQVFVNLIQNAVDAVSEHRGSGGVTVVAARTGGEVRASIRDDGPGLEPDRIPELFEPFFTTKPPGQGTGLGLYIAYGIVSEHGGTLQAANRPEGGAELSLSLPLEGAV</sequence>
<evidence type="ECO:0000313" key="10">
    <source>
        <dbReference type="Proteomes" id="UP001575181"/>
    </source>
</evidence>
<dbReference type="InterPro" id="IPR036890">
    <property type="entry name" value="HATPase_C_sf"/>
</dbReference>
<comment type="caution">
    <text evidence="9">The sequence shown here is derived from an EMBL/GenBank/DDBJ whole genome shotgun (WGS) entry which is preliminary data.</text>
</comment>
<dbReference type="CDD" id="cd00082">
    <property type="entry name" value="HisKA"/>
    <property type="match status" value="1"/>
</dbReference>
<dbReference type="SUPFAM" id="SSF47384">
    <property type="entry name" value="Homodimeric domain of signal transducing histidine kinase"/>
    <property type="match status" value="1"/>
</dbReference>
<evidence type="ECO:0000256" key="5">
    <source>
        <dbReference type="SAM" id="MobiDB-lite"/>
    </source>
</evidence>
<accession>A0ABV4TZS0</accession>
<evidence type="ECO:0000256" key="4">
    <source>
        <dbReference type="SAM" id="Coils"/>
    </source>
</evidence>
<dbReference type="InterPro" id="IPR036097">
    <property type="entry name" value="HisK_dim/P_sf"/>
</dbReference>
<dbReference type="EC" id="2.7.13.3" evidence="2"/>
<dbReference type="EMBL" id="JBGUAW010000008">
    <property type="protein sequence ID" value="MFA9461585.1"/>
    <property type="molecule type" value="Genomic_DNA"/>
</dbReference>
<evidence type="ECO:0000259" key="6">
    <source>
        <dbReference type="PROSITE" id="PS50109"/>
    </source>
</evidence>
<evidence type="ECO:0000256" key="2">
    <source>
        <dbReference type="ARBA" id="ARBA00012438"/>
    </source>
</evidence>
<evidence type="ECO:0000256" key="3">
    <source>
        <dbReference type="ARBA" id="ARBA00022553"/>
    </source>
</evidence>
<feature type="coiled-coil region" evidence="4">
    <location>
        <begin position="168"/>
        <end position="198"/>
    </location>
</feature>
<organism evidence="9 10">
    <name type="scientific">Thiohalorhabdus methylotrophus</name>
    <dbReference type="NCBI Taxonomy" id="3242694"/>
    <lineage>
        <taxon>Bacteria</taxon>
        <taxon>Pseudomonadati</taxon>
        <taxon>Pseudomonadota</taxon>
        <taxon>Gammaproteobacteria</taxon>
        <taxon>Thiohalorhabdales</taxon>
        <taxon>Thiohalorhabdaceae</taxon>
        <taxon>Thiohalorhabdus</taxon>
    </lineage>
</organism>
<feature type="domain" description="Histidine kinase" evidence="6">
    <location>
        <begin position="207"/>
        <end position="446"/>
    </location>
</feature>
<dbReference type="InterPro" id="IPR003594">
    <property type="entry name" value="HATPase_dom"/>
</dbReference>
<dbReference type="PROSITE" id="PS50113">
    <property type="entry name" value="PAC"/>
    <property type="match status" value="1"/>
</dbReference>
<dbReference type="Gene3D" id="3.30.450.20">
    <property type="entry name" value="PAS domain"/>
    <property type="match status" value="1"/>
</dbReference>
<feature type="domain" description="PAC" evidence="8">
    <location>
        <begin position="128"/>
        <end position="180"/>
    </location>
</feature>
<dbReference type="Pfam" id="PF00512">
    <property type="entry name" value="HisKA"/>
    <property type="match status" value="1"/>
</dbReference>
<dbReference type="GO" id="GO:0016301">
    <property type="term" value="F:kinase activity"/>
    <property type="evidence" value="ECO:0007669"/>
    <property type="project" value="UniProtKB-KW"/>
</dbReference>
<dbReference type="Gene3D" id="3.30.565.10">
    <property type="entry name" value="Histidine kinase-like ATPase, C-terminal domain"/>
    <property type="match status" value="1"/>
</dbReference>
<dbReference type="SMART" id="SM00388">
    <property type="entry name" value="HisKA"/>
    <property type="match status" value="1"/>
</dbReference>
<name>A0ABV4TZS0_9GAMM</name>
<dbReference type="PRINTS" id="PR00344">
    <property type="entry name" value="BCTRLSENSOR"/>
</dbReference>
<gene>
    <name evidence="9" type="ORF">ACERLL_12205</name>
</gene>
<keyword evidence="9" id="KW-0808">Transferase</keyword>
<dbReference type="SMART" id="SM00387">
    <property type="entry name" value="HATPase_c"/>
    <property type="match status" value="1"/>
</dbReference>
<dbReference type="CDD" id="cd00130">
    <property type="entry name" value="PAS"/>
    <property type="match status" value="1"/>
</dbReference>
<protein>
    <recommendedName>
        <fullName evidence="2">histidine kinase</fullName>
        <ecNumber evidence="2">2.7.13.3</ecNumber>
    </recommendedName>
</protein>
<dbReference type="PROSITE" id="PS50112">
    <property type="entry name" value="PAS"/>
    <property type="match status" value="1"/>
</dbReference>
<dbReference type="Proteomes" id="UP001575181">
    <property type="component" value="Unassembled WGS sequence"/>
</dbReference>
<dbReference type="PANTHER" id="PTHR43065">
    <property type="entry name" value="SENSOR HISTIDINE KINASE"/>
    <property type="match status" value="1"/>
</dbReference>
<feature type="domain" description="PAS" evidence="7">
    <location>
        <begin position="56"/>
        <end position="92"/>
    </location>
</feature>
<dbReference type="SUPFAM" id="SSF55874">
    <property type="entry name" value="ATPase domain of HSP90 chaperone/DNA topoisomerase II/histidine kinase"/>
    <property type="match status" value="1"/>
</dbReference>
<dbReference type="SMART" id="SM00091">
    <property type="entry name" value="PAS"/>
    <property type="match status" value="1"/>
</dbReference>
<evidence type="ECO:0000256" key="1">
    <source>
        <dbReference type="ARBA" id="ARBA00000085"/>
    </source>
</evidence>